<proteinExistence type="predicted"/>
<dbReference type="InterPro" id="IPR011006">
    <property type="entry name" value="CheY-like_superfamily"/>
</dbReference>
<sequence>MKILVIDDNAAHRKAAYQTLGEEHELTVVGSHDEAVELVREKPCDREKLLRLKAEAEAAGYGWCGEVWAKAMEECKLPYWDAVLSDLLMPAGRKTQGGNGLQYVGTEMPIGWALAIDAALEGAKFVAVVTDMDHHSHPASAMLDRMDRGVFPVAGAKALFTNHIKRVGITGTEGPCRECGGTGKQRRADDSAYDCYTCHATGVDYAEKGKDWKDILDRLTSGEQEE</sequence>
<name>A0A1F8DVY4_9BACT</name>
<dbReference type="SUPFAM" id="SSF52172">
    <property type="entry name" value="CheY-like"/>
    <property type="match status" value="1"/>
</dbReference>
<dbReference type="Proteomes" id="UP000176422">
    <property type="component" value="Unassembled WGS sequence"/>
</dbReference>
<accession>A0A1F8DVY4</accession>
<evidence type="ECO:0000313" key="2">
    <source>
        <dbReference type="Proteomes" id="UP000176422"/>
    </source>
</evidence>
<reference evidence="1 2" key="1">
    <citation type="journal article" date="2016" name="Nat. Commun.">
        <title>Thousands of microbial genomes shed light on interconnected biogeochemical processes in an aquifer system.</title>
        <authorList>
            <person name="Anantharaman K."/>
            <person name="Brown C.T."/>
            <person name="Hug L.A."/>
            <person name="Sharon I."/>
            <person name="Castelle C.J."/>
            <person name="Probst A.J."/>
            <person name="Thomas B.C."/>
            <person name="Singh A."/>
            <person name="Wilkins M.J."/>
            <person name="Karaoz U."/>
            <person name="Brodie E.L."/>
            <person name="Williams K.H."/>
            <person name="Hubbard S.S."/>
            <person name="Banfield J.F."/>
        </authorList>
    </citation>
    <scope>NUCLEOTIDE SEQUENCE [LARGE SCALE GENOMIC DNA]</scope>
</reference>
<gene>
    <name evidence="1" type="ORF">A2372_04095</name>
</gene>
<evidence type="ECO:0008006" key="3">
    <source>
        <dbReference type="Google" id="ProtNLM"/>
    </source>
</evidence>
<dbReference type="Gene3D" id="3.40.50.2300">
    <property type="match status" value="1"/>
</dbReference>
<dbReference type="EMBL" id="MGIT01000004">
    <property type="protein sequence ID" value="OGM92596.1"/>
    <property type="molecule type" value="Genomic_DNA"/>
</dbReference>
<comment type="caution">
    <text evidence="1">The sequence shown here is derived from an EMBL/GenBank/DDBJ whole genome shotgun (WGS) entry which is preliminary data.</text>
</comment>
<evidence type="ECO:0000313" key="1">
    <source>
        <dbReference type="EMBL" id="OGM92596.1"/>
    </source>
</evidence>
<dbReference type="AlphaFoldDB" id="A0A1F8DVY4"/>
<organism evidence="1 2">
    <name type="scientific">Candidatus Wolfebacteria bacterium RIFOXYB1_FULL_54_12</name>
    <dbReference type="NCBI Taxonomy" id="1802559"/>
    <lineage>
        <taxon>Bacteria</taxon>
        <taxon>Candidatus Wolfeibacteriota</taxon>
    </lineage>
</organism>
<protein>
    <recommendedName>
        <fullName evidence="3">Response regulatory domain-containing protein</fullName>
    </recommendedName>
</protein>